<dbReference type="Proteomes" id="UP000295087">
    <property type="component" value="Unassembled WGS sequence"/>
</dbReference>
<evidence type="ECO:0000313" key="2">
    <source>
        <dbReference type="Proteomes" id="UP000295087"/>
    </source>
</evidence>
<evidence type="ECO:0000313" key="1">
    <source>
        <dbReference type="EMBL" id="TDP29839.1"/>
    </source>
</evidence>
<organism evidence="1 2">
    <name type="scientific">Nocardia ignorata</name>
    <dbReference type="NCBI Taxonomy" id="145285"/>
    <lineage>
        <taxon>Bacteria</taxon>
        <taxon>Bacillati</taxon>
        <taxon>Actinomycetota</taxon>
        <taxon>Actinomycetes</taxon>
        <taxon>Mycobacteriales</taxon>
        <taxon>Nocardiaceae</taxon>
        <taxon>Nocardia</taxon>
    </lineage>
</organism>
<gene>
    <name evidence="1" type="ORF">DFR75_112108</name>
</gene>
<comment type="caution">
    <text evidence="1">The sequence shown here is derived from an EMBL/GenBank/DDBJ whole genome shotgun (WGS) entry which is preliminary data.</text>
</comment>
<reference evidence="1 2" key="1">
    <citation type="submission" date="2019-03" db="EMBL/GenBank/DDBJ databases">
        <title>Genomic Encyclopedia of Type Strains, Phase IV (KMG-IV): sequencing the most valuable type-strain genomes for metagenomic binning, comparative biology and taxonomic classification.</title>
        <authorList>
            <person name="Goeker M."/>
        </authorList>
    </citation>
    <scope>NUCLEOTIDE SEQUENCE [LARGE SCALE GENOMIC DNA]</scope>
    <source>
        <strain evidence="1 2">DSM 44496</strain>
    </source>
</reference>
<protein>
    <submittedName>
        <fullName evidence="1">Uncharacterized protein</fullName>
    </submittedName>
</protein>
<dbReference type="EMBL" id="SNXK01000012">
    <property type="protein sequence ID" value="TDP29839.1"/>
    <property type="molecule type" value="Genomic_DNA"/>
</dbReference>
<name>A0A4R6NYY8_NOCIG</name>
<sequence>MSDRDLLADMLSDCLHDGTAPAWTAETLLTRGIRLPAREITTAAELDALPVGSIVADREGDPWKALSIHGARRWRGPFLGNYETGRFVDDWGPVTVLYVPTEEADRGV</sequence>
<accession>A0A4R6NYY8</accession>
<keyword evidence="2" id="KW-1185">Reference proteome</keyword>
<proteinExistence type="predicted"/>
<dbReference type="RefSeq" id="WP_067496785.1">
    <property type="nucleotide sequence ID" value="NZ_SNXK01000012.1"/>
</dbReference>
<dbReference type="AlphaFoldDB" id="A0A4R6NYY8"/>